<name>A0AAD4BDY7_BOLED</name>
<sequence>MSDANRFMVAANLKSRPLTCHHTAVSFTVRRSTPVSRPSSFGPESDGPFKIPALPRHLASAGSSATGSPLAGSPRTFSSREDSDDDGETGIVFANRFGADDASHNANSSDEEDLIASGQRCIMLIRYPRERWSPSLPRFRWRRGRRWQYPWWILDQAIRARSVQQRDRDTLTEDGEGTGRPWVGILSRVVSPERHRTPPHDLVSSPHHSHWFEMAEASLYCASMYTFTSTHS</sequence>
<evidence type="ECO:0000313" key="2">
    <source>
        <dbReference type="EMBL" id="KAF8421517.1"/>
    </source>
</evidence>
<accession>A0AAD4BDY7</accession>
<dbReference type="EMBL" id="WHUW01000141">
    <property type="protein sequence ID" value="KAF8421517.1"/>
    <property type="molecule type" value="Genomic_DNA"/>
</dbReference>
<comment type="caution">
    <text evidence="2">The sequence shown here is derived from an EMBL/GenBank/DDBJ whole genome shotgun (WGS) entry which is preliminary data.</text>
</comment>
<gene>
    <name evidence="2" type="ORF">L210DRAFT_2219547</name>
</gene>
<reference evidence="2" key="2">
    <citation type="journal article" date="2020" name="Nat. Commun.">
        <title>Large-scale genome sequencing of mycorrhizal fungi provides insights into the early evolution of symbiotic traits.</title>
        <authorList>
            <person name="Miyauchi S."/>
            <person name="Kiss E."/>
            <person name="Kuo A."/>
            <person name="Drula E."/>
            <person name="Kohler A."/>
            <person name="Sanchez-Garcia M."/>
            <person name="Morin E."/>
            <person name="Andreopoulos B."/>
            <person name="Barry K.W."/>
            <person name="Bonito G."/>
            <person name="Buee M."/>
            <person name="Carver A."/>
            <person name="Chen C."/>
            <person name="Cichocki N."/>
            <person name="Clum A."/>
            <person name="Culley D."/>
            <person name="Crous P.W."/>
            <person name="Fauchery L."/>
            <person name="Girlanda M."/>
            <person name="Hayes R.D."/>
            <person name="Keri Z."/>
            <person name="LaButti K."/>
            <person name="Lipzen A."/>
            <person name="Lombard V."/>
            <person name="Magnuson J."/>
            <person name="Maillard F."/>
            <person name="Murat C."/>
            <person name="Nolan M."/>
            <person name="Ohm R.A."/>
            <person name="Pangilinan J."/>
            <person name="Pereira M.F."/>
            <person name="Perotto S."/>
            <person name="Peter M."/>
            <person name="Pfister S."/>
            <person name="Riley R."/>
            <person name="Sitrit Y."/>
            <person name="Stielow J.B."/>
            <person name="Szollosi G."/>
            <person name="Zifcakova L."/>
            <person name="Stursova M."/>
            <person name="Spatafora J.W."/>
            <person name="Tedersoo L."/>
            <person name="Vaario L.M."/>
            <person name="Yamada A."/>
            <person name="Yan M."/>
            <person name="Wang P."/>
            <person name="Xu J."/>
            <person name="Bruns T."/>
            <person name="Baldrian P."/>
            <person name="Vilgalys R."/>
            <person name="Dunand C."/>
            <person name="Henrissat B."/>
            <person name="Grigoriev I.V."/>
            <person name="Hibbett D."/>
            <person name="Nagy L.G."/>
            <person name="Martin F.M."/>
        </authorList>
    </citation>
    <scope>NUCLEOTIDE SEQUENCE</scope>
    <source>
        <strain evidence="2">BED1</strain>
    </source>
</reference>
<dbReference type="Proteomes" id="UP001194468">
    <property type="component" value="Unassembled WGS sequence"/>
</dbReference>
<proteinExistence type="predicted"/>
<evidence type="ECO:0000313" key="3">
    <source>
        <dbReference type="Proteomes" id="UP001194468"/>
    </source>
</evidence>
<organism evidence="2 3">
    <name type="scientific">Boletus edulis BED1</name>
    <dbReference type="NCBI Taxonomy" id="1328754"/>
    <lineage>
        <taxon>Eukaryota</taxon>
        <taxon>Fungi</taxon>
        <taxon>Dikarya</taxon>
        <taxon>Basidiomycota</taxon>
        <taxon>Agaricomycotina</taxon>
        <taxon>Agaricomycetes</taxon>
        <taxon>Agaricomycetidae</taxon>
        <taxon>Boletales</taxon>
        <taxon>Boletineae</taxon>
        <taxon>Boletaceae</taxon>
        <taxon>Boletoideae</taxon>
        <taxon>Boletus</taxon>
    </lineage>
</organism>
<dbReference type="AlphaFoldDB" id="A0AAD4BDY7"/>
<feature type="compositionally biased region" description="Low complexity" evidence="1">
    <location>
        <begin position="31"/>
        <end position="40"/>
    </location>
</feature>
<evidence type="ECO:0000256" key="1">
    <source>
        <dbReference type="SAM" id="MobiDB-lite"/>
    </source>
</evidence>
<reference evidence="2" key="1">
    <citation type="submission" date="2019-10" db="EMBL/GenBank/DDBJ databases">
        <authorList>
            <consortium name="DOE Joint Genome Institute"/>
            <person name="Kuo A."/>
            <person name="Miyauchi S."/>
            <person name="Kiss E."/>
            <person name="Drula E."/>
            <person name="Kohler A."/>
            <person name="Sanchez-Garcia M."/>
            <person name="Andreopoulos B."/>
            <person name="Barry K.W."/>
            <person name="Bonito G."/>
            <person name="Buee M."/>
            <person name="Carver A."/>
            <person name="Chen C."/>
            <person name="Cichocki N."/>
            <person name="Clum A."/>
            <person name="Culley D."/>
            <person name="Crous P.W."/>
            <person name="Fauchery L."/>
            <person name="Girlanda M."/>
            <person name="Hayes R."/>
            <person name="Keri Z."/>
            <person name="LaButti K."/>
            <person name="Lipzen A."/>
            <person name="Lombard V."/>
            <person name="Magnuson J."/>
            <person name="Maillard F."/>
            <person name="Morin E."/>
            <person name="Murat C."/>
            <person name="Nolan M."/>
            <person name="Ohm R."/>
            <person name="Pangilinan J."/>
            <person name="Pereira M."/>
            <person name="Perotto S."/>
            <person name="Peter M."/>
            <person name="Riley R."/>
            <person name="Sitrit Y."/>
            <person name="Stielow B."/>
            <person name="Szollosi G."/>
            <person name="Zifcakova L."/>
            <person name="Stursova M."/>
            <person name="Spatafora J.W."/>
            <person name="Tedersoo L."/>
            <person name="Vaario L.-M."/>
            <person name="Yamada A."/>
            <person name="Yan M."/>
            <person name="Wang P."/>
            <person name="Xu J."/>
            <person name="Bruns T."/>
            <person name="Baldrian P."/>
            <person name="Vilgalys R."/>
            <person name="Henrissat B."/>
            <person name="Grigoriev I.V."/>
            <person name="Hibbett D."/>
            <person name="Nagy L.G."/>
            <person name="Martin F.M."/>
        </authorList>
    </citation>
    <scope>NUCLEOTIDE SEQUENCE</scope>
    <source>
        <strain evidence="2">BED1</strain>
    </source>
</reference>
<protein>
    <submittedName>
        <fullName evidence="2">Uncharacterized protein</fullName>
    </submittedName>
</protein>
<keyword evidence="3" id="KW-1185">Reference proteome</keyword>
<feature type="region of interest" description="Disordered" evidence="1">
    <location>
        <begin position="31"/>
        <end position="90"/>
    </location>
</feature>